<evidence type="ECO:0000256" key="2">
    <source>
        <dbReference type="ARBA" id="ARBA00001946"/>
    </source>
</evidence>
<evidence type="ECO:0000256" key="9">
    <source>
        <dbReference type="ARBA" id="ARBA00022842"/>
    </source>
</evidence>
<dbReference type="EC" id="5.4.2.2" evidence="6"/>
<evidence type="ECO:0000256" key="12">
    <source>
        <dbReference type="ARBA" id="ARBA00041398"/>
    </source>
</evidence>
<evidence type="ECO:0000256" key="1">
    <source>
        <dbReference type="ARBA" id="ARBA00000443"/>
    </source>
</evidence>
<name>A0A315ZVW3_9FIRM</name>
<dbReference type="InterPro" id="IPR005843">
    <property type="entry name" value="A-D-PHexomutase_C"/>
</dbReference>
<keyword evidence="8 14" id="KW-0479">Metal-binding</keyword>
<comment type="similarity">
    <text evidence="5 14">Belongs to the phosphohexose mutase family.</text>
</comment>
<dbReference type="GO" id="GO:0006166">
    <property type="term" value="P:purine ribonucleoside salvage"/>
    <property type="evidence" value="ECO:0007669"/>
    <property type="project" value="TreeGrafter"/>
</dbReference>
<dbReference type="PRINTS" id="PR00509">
    <property type="entry name" value="PGMPMM"/>
</dbReference>
<dbReference type="Gene3D" id="3.30.310.50">
    <property type="entry name" value="Alpha-D-phosphohexomutase, C-terminal domain"/>
    <property type="match status" value="1"/>
</dbReference>
<comment type="cofactor">
    <cofactor evidence="2">
        <name>Mg(2+)</name>
        <dbReference type="ChEBI" id="CHEBI:18420"/>
    </cofactor>
</comment>
<feature type="domain" description="Alpha-D-phosphohexomutase alpha/beta/alpha" evidence="18">
    <location>
        <begin position="324"/>
        <end position="450"/>
    </location>
</feature>
<dbReference type="PROSITE" id="PS00710">
    <property type="entry name" value="PGM_PMM"/>
    <property type="match status" value="1"/>
</dbReference>
<dbReference type="InterPro" id="IPR016066">
    <property type="entry name" value="A-D-PHexomutase_CS"/>
</dbReference>
<evidence type="ECO:0000259" key="18">
    <source>
        <dbReference type="Pfam" id="PF02880"/>
    </source>
</evidence>
<dbReference type="GO" id="GO:0008973">
    <property type="term" value="F:phosphopentomutase activity"/>
    <property type="evidence" value="ECO:0007669"/>
    <property type="project" value="TreeGrafter"/>
</dbReference>
<dbReference type="OrthoDB" id="9806956at2"/>
<dbReference type="InterPro" id="IPR005841">
    <property type="entry name" value="Alpha-D-phosphohexomutase_SF"/>
</dbReference>
<dbReference type="Pfam" id="PF02878">
    <property type="entry name" value="PGM_PMM_I"/>
    <property type="match status" value="1"/>
</dbReference>
<evidence type="ECO:0000313" key="20">
    <source>
        <dbReference type="Proteomes" id="UP000254051"/>
    </source>
</evidence>
<dbReference type="Pfam" id="PF00408">
    <property type="entry name" value="PGM_PMM_IV"/>
    <property type="match status" value="1"/>
</dbReference>
<dbReference type="SUPFAM" id="SSF53738">
    <property type="entry name" value="Phosphoglucomutase, first 3 domains"/>
    <property type="match status" value="3"/>
</dbReference>
<dbReference type="InterPro" id="IPR005844">
    <property type="entry name" value="A-D-PHexomutase_a/b/a-I"/>
</dbReference>
<dbReference type="RefSeq" id="WP_109711233.1">
    <property type="nucleotide sequence ID" value="NZ_QGDS01000006.1"/>
</dbReference>
<dbReference type="GO" id="GO:0005975">
    <property type="term" value="P:carbohydrate metabolic process"/>
    <property type="evidence" value="ECO:0007669"/>
    <property type="project" value="InterPro"/>
</dbReference>
<evidence type="ECO:0000256" key="4">
    <source>
        <dbReference type="ARBA" id="ARBA00005189"/>
    </source>
</evidence>
<feature type="domain" description="Alpha-D-phosphohexomutase C-terminal" evidence="15">
    <location>
        <begin position="500"/>
        <end position="543"/>
    </location>
</feature>
<dbReference type="Pfam" id="PF02880">
    <property type="entry name" value="PGM_PMM_III"/>
    <property type="match status" value="1"/>
</dbReference>
<evidence type="ECO:0000256" key="10">
    <source>
        <dbReference type="ARBA" id="ARBA00023235"/>
    </source>
</evidence>
<dbReference type="InterPro" id="IPR005846">
    <property type="entry name" value="A-D-PHexomutase_a/b/a-III"/>
</dbReference>
<evidence type="ECO:0000256" key="14">
    <source>
        <dbReference type="RuleBase" id="RU004326"/>
    </source>
</evidence>
<evidence type="ECO:0000256" key="8">
    <source>
        <dbReference type="ARBA" id="ARBA00022723"/>
    </source>
</evidence>
<dbReference type="AlphaFoldDB" id="A0A315ZVW3"/>
<evidence type="ECO:0000259" key="17">
    <source>
        <dbReference type="Pfam" id="PF02879"/>
    </source>
</evidence>
<dbReference type="EMBL" id="UHJJ01000006">
    <property type="protein sequence ID" value="SUQ14393.1"/>
    <property type="molecule type" value="Genomic_DNA"/>
</dbReference>
<comment type="pathway">
    <text evidence="3">Glycolipid metabolism; diglucosyl-diacylglycerol biosynthesis.</text>
</comment>
<comment type="pathway">
    <text evidence="4">Lipid metabolism.</text>
</comment>
<evidence type="ECO:0000259" key="15">
    <source>
        <dbReference type="Pfam" id="PF00408"/>
    </source>
</evidence>
<keyword evidence="9 14" id="KW-0460">Magnesium</keyword>
<dbReference type="Gene3D" id="3.40.120.10">
    <property type="entry name" value="Alpha-D-Glucose-1,6-Bisphosphate, subunit A, domain 3"/>
    <property type="match status" value="3"/>
</dbReference>
<dbReference type="Proteomes" id="UP000254051">
    <property type="component" value="Unassembled WGS sequence"/>
</dbReference>
<evidence type="ECO:0000256" key="6">
    <source>
        <dbReference type="ARBA" id="ARBA00012728"/>
    </source>
</evidence>
<accession>A0A315ZVW3</accession>
<feature type="domain" description="Alpha-D-phosphohexomutase alpha/beta/alpha" evidence="16">
    <location>
        <begin position="43"/>
        <end position="179"/>
    </location>
</feature>
<organism evidence="19 20">
    <name type="scientific">Faecalicatena contorta</name>
    <dbReference type="NCBI Taxonomy" id="39482"/>
    <lineage>
        <taxon>Bacteria</taxon>
        <taxon>Bacillati</taxon>
        <taxon>Bacillota</taxon>
        <taxon>Clostridia</taxon>
        <taxon>Lachnospirales</taxon>
        <taxon>Lachnospiraceae</taxon>
        <taxon>Faecalicatena</taxon>
    </lineage>
</organism>
<evidence type="ECO:0000256" key="5">
    <source>
        <dbReference type="ARBA" id="ARBA00010231"/>
    </source>
</evidence>
<gene>
    <name evidence="19" type="ORF">SAMN05216529_10685</name>
</gene>
<reference evidence="20" key="1">
    <citation type="submission" date="2017-07" db="EMBL/GenBank/DDBJ databases">
        <authorList>
            <person name="Varghese N."/>
            <person name="Submissions S."/>
        </authorList>
    </citation>
    <scope>NUCLEOTIDE SEQUENCE [LARGE SCALE GENOMIC DNA]</scope>
    <source>
        <strain evidence="20">NLAE-zl-C134</strain>
    </source>
</reference>
<dbReference type="InterPro" id="IPR005845">
    <property type="entry name" value="A-D-PHexomutase_a/b/a-II"/>
</dbReference>
<proteinExistence type="inferred from homology"/>
<comment type="catalytic activity">
    <reaction evidence="1">
        <text>alpha-D-glucose 1-phosphate = alpha-D-glucose 6-phosphate</text>
        <dbReference type="Rhea" id="RHEA:23536"/>
        <dbReference type="ChEBI" id="CHEBI:58225"/>
        <dbReference type="ChEBI" id="CHEBI:58601"/>
        <dbReference type="EC" id="5.4.2.2"/>
    </reaction>
</comment>
<dbReference type="Pfam" id="PF02879">
    <property type="entry name" value="PGM_PMM_II"/>
    <property type="match status" value="1"/>
</dbReference>
<dbReference type="CDD" id="cd05799">
    <property type="entry name" value="PGM2"/>
    <property type="match status" value="1"/>
</dbReference>
<keyword evidence="7" id="KW-0597">Phosphoprotein</keyword>
<sequence length="564" mass="63495">MEAGEIYLQWRDRLKEYKSIQRELEEIEGNTEEIEDRFCKELEFGTAGLRGKLGAGTNRINEVVVGRVTQGIADFISDKGRDYKQRGVVIAYDCRHFSKEFAVLSAEVLAANGINVFIFESLRPTPELSYAILQLKAAAGINVTASHNPKQYNGYKVYWENGAQVLEEIADGMSEKIAQVNMFEGAVRIDFDKAADEKIITVLSEKMDRDYMNLVKSLAIRDGAELEKTIPIVYTPLNGAGSKPVRTILEERGFSNVHIVPEQEYPDPDFTTVGYPNPEDRNAFALAEKLGADVGAEVLIATDPDADRMAVEVRDENGNYIALNGNQTGVILIHYLLEGLKAAGKIPERPAMIKSIVTGDMGTTICKAYEVEMFETLTGFKNICGKIPELERNGFQYLFGYEESIGYAISDEIRDKDGISAAMFVCEAAAFYKKQQKTLLQVLYDLYEQYGYYKEEQVSLVLEGIAGARRIERMMEAFRTGDYGEFGGFKVKEIIDYQKGYKDISKSNVLKFVLENEIWFSIRPSGTEPKVKLYFYAKGKTEEEAVTSIQKVREDVWGRLNQVQ</sequence>
<evidence type="ECO:0000259" key="16">
    <source>
        <dbReference type="Pfam" id="PF02878"/>
    </source>
</evidence>
<dbReference type="InterPro" id="IPR016055">
    <property type="entry name" value="A-D-PHexomutase_a/b/a-I/II/III"/>
</dbReference>
<dbReference type="InterPro" id="IPR036900">
    <property type="entry name" value="A-D-PHexomutase_C_sf"/>
</dbReference>
<dbReference type="PANTHER" id="PTHR45745:SF1">
    <property type="entry name" value="PHOSPHOGLUCOMUTASE 2B-RELATED"/>
    <property type="match status" value="1"/>
</dbReference>
<evidence type="ECO:0000256" key="13">
    <source>
        <dbReference type="ARBA" id="ARBA00041467"/>
    </source>
</evidence>
<evidence type="ECO:0000313" key="19">
    <source>
        <dbReference type="EMBL" id="SUQ14393.1"/>
    </source>
</evidence>
<dbReference type="GO" id="GO:0004614">
    <property type="term" value="F:phosphoglucomutase activity"/>
    <property type="evidence" value="ECO:0007669"/>
    <property type="project" value="UniProtKB-EC"/>
</dbReference>
<keyword evidence="20" id="KW-1185">Reference proteome</keyword>
<evidence type="ECO:0000256" key="7">
    <source>
        <dbReference type="ARBA" id="ARBA00022553"/>
    </source>
</evidence>
<feature type="domain" description="Alpha-D-phosphohexomutase alpha/beta/alpha" evidence="17">
    <location>
        <begin position="210"/>
        <end position="318"/>
    </location>
</feature>
<evidence type="ECO:0000256" key="11">
    <source>
        <dbReference type="ARBA" id="ARBA00039995"/>
    </source>
</evidence>
<dbReference type="SUPFAM" id="SSF55957">
    <property type="entry name" value="Phosphoglucomutase, C-terminal domain"/>
    <property type="match status" value="1"/>
</dbReference>
<evidence type="ECO:0000256" key="3">
    <source>
        <dbReference type="ARBA" id="ARBA00005164"/>
    </source>
</evidence>
<protein>
    <recommendedName>
        <fullName evidence="11">Phosphoglucomutase</fullName>
        <ecNumber evidence="6">5.4.2.2</ecNumber>
    </recommendedName>
    <alternativeName>
        <fullName evidence="13">Alpha-phosphoglucomutase</fullName>
    </alternativeName>
    <alternativeName>
        <fullName evidence="12">Glucose phosphomutase</fullName>
    </alternativeName>
</protein>
<dbReference type="PANTHER" id="PTHR45745">
    <property type="entry name" value="PHOSPHOMANNOMUTASE 45A"/>
    <property type="match status" value="1"/>
</dbReference>
<keyword evidence="10" id="KW-0413">Isomerase</keyword>
<dbReference type="GO" id="GO:0000287">
    <property type="term" value="F:magnesium ion binding"/>
    <property type="evidence" value="ECO:0007669"/>
    <property type="project" value="InterPro"/>
</dbReference>